<evidence type="ECO:0000259" key="5">
    <source>
        <dbReference type="Pfam" id="PF00891"/>
    </source>
</evidence>
<dbReference type="SUPFAM" id="SSF53335">
    <property type="entry name" value="S-adenosyl-L-methionine-dependent methyltransferases"/>
    <property type="match status" value="1"/>
</dbReference>
<dbReference type="InterPro" id="IPR036390">
    <property type="entry name" value="WH_DNA-bd_sf"/>
</dbReference>
<keyword evidence="7" id="KW-1185">Reference proteome</keyword>
<sequence length="420" mass="46720">MVTQSQADAKGAAEQPTAASPANDLNLNVLIEQLELLNANPEALAAADAETARQRILQLTRAVAVAIEEPFEAVQRLAYSPLPLITARVAQQHHIFATLVSAKKPVPFATLQNATKLDESILESILDYLGTQAMVNELTPGIFTATKLSNMMVVPLFQDAVTHFHDNCLPGFAALNSVLSQPEAKLNAFKTGQHTDQDFYTWMETHPVQQGAFHRFMEAQFASLPTWLDVVDFETEFCKYNSQSDVAFVDVGGGNGQQCIALKEKFPHMPGRIINQDTPDVLSKALFADRVEKLSYDYFTEQRVKNARVYYFRQIMHNNDDEACIRILQSQIPAMGPDSVIIIDDKTLPDDKPPQGTPGVEYTAGLSIAMKVMFDAQERRETHWRELLSKAGLAIKGIRKFTKFHDSVIIAMKSETLFCS</sequence>
<dbReference type="GO" id="GO:0032259">
    <property type="term" value="P:methylation"/>
    <property type="evidence" value="ECO:0007669"/>
    <property type="project" value="UniProtKB-KW"/>
</dbReference>
<dbReference type="PANTHER" id="PTHR43712:SF4">
    <property type="entry name" value="O-METHYLTRANSFERASE DOMAIN-CONTAINING PROTEIN"/>
    <property type="match status" value="1"/>
</dbReference>
<reference evidence="6" key="1">
    <citation type="submission" date="2023-06" db="EMBL/GenBank/DDBJ databases">
        <title>Conoideocrella luteorostrata (Hypocreales: Clavicipitaceae), a potential biocontrol fungus for elongate hemlock scale in United States Christmas tree production areas.</title>
        <authorList>
            <person name="Barrett H."/>
            <person name="Lovett B."/>
            <person name="Macias A.M."/>
            <person name="Stajich J.E."/>
            <person name="Kasson M.T."/>
        </authorList>
    </citation>
    <scope>NUCLEOTIDE SEQUENCE</scope>
    <source>
        <strain evidence="6">ARSEF 14590</strain>
    </source>
</reference>
<accession>A0AAJ0CM10</accession>
<evidence type="ECO:0000256" key="1">
    <source>
        <dbReference type="ARBA" id="ARBA00022603"/>
    </source>
</evidence>
<proteinExistence type="predicted"/>
<feature type="domain" description="O-methyltransferase C-terminal" evidence="5">
    <location>
        <begin position="247"/>
        <end position="393"/>
    </location>
</feature>
<dbReference type="EMBL" id="JASWJB010000174">
    <property type="protein sequence ID" value="KAK2594288.1"/>
    <property type="molecule type" value="Genomic_DNA"/>
</dbReference>
<dbReference type="InterPro" id="IPR001077">
    <property type="entry name" value="COMT_C"/>
</dbReference>
<evidence type="ECO:0000256" key="3">
    <source>
        <dbReference type="ARBA" id="ARBA00022691"/>
    </source>
</evidence>
<dbReference type="InterPro" id="IPR036388">
    <property type="entry name" value="WH-like_DNA-bd_sf"/>
</dbReference>
<name>A0AAJ0CM10_9HYPO</name>
<comment type="caution">
    <text evidence="6">The sequence shown here is derived from an EMBL/GenBank/DDBJ whole genome shotgun (WGS) entry which is preliminary data.</text>
</comment>
<dbReference type="AlphaFoldDB" id="A0AAJ0CM10"/>
<keyword evidence="2" id="KW-0808">Transferase</keyword>
<dbReference type="SUPFAM" id="SSF46785">
    <property type="entry name" value="Winged helix' DNA-binding domain"/>
    <property type="match status" value="1"/>
</dbReference>
<dbReference type="InterPro" id="IPR016461">
    <property type="entry name" value="COMT-like"/>
</dbReference>
<evidence type="ECO:0000313" key="7">
    <source>
        <dbReference type="Proteomes" id="UP001251528"/>
    </source>
</evidence>
<dbReference type="Proteomes" id="UP001251528">
    <property type="component" value="Unassembled WGS sequence"/>
</dbReference>
<feature type="region of interest" description="Disordered" evidence="4">
    <location>
        <begin position="1"/>
        <end position="20"/>
    </location>
</feature>
<dbReference type="PANTHER" id="PTHR43712">
    <property type="entry name" value="PUTATIVE (AFU_ORTHOLOGUE AFUA_4G14580)-RELATED"/>
    <property type="match status" value="1"/>
</dbReference>
<protein>
    <recommendedName>
        <fullName evidence="5">O-methyltransferase C-terminal domain-containing protein</fullName>
    </recommendedName>
</protein>
<dbReference type="InterPro" id="IPR029063">
    <property type="entry name" value="SAM-dependent_MTases_sf"/>
</dbReference>
<evidence type="ECO:0000256" key="4">
    <source>
        <dbReference type="SAM" id="MobiDB-lite"/>
    </source>
</evidence>
<keyword evidence="1" id="KW-0489">Methyltransferase</keyword>
<dbReference type="PROSITE" id="PS51683">
    <property type="entry name" value="SAM_OMT_II"/>
    <property type="match status" value="1"/>
</dbReference>
<keyword evidence="3" id="KW-0949">S-adenosyl-L-methionine</keyword>
<dbReference type="GO" id="GO:0008171">
    <property type="term" value="F:O-methyltransferase activity"/>
    <property type="evidence" value="ECO:0007669"/>
    <property type="project" value="InterPro"/>
</dbReference>
<dbReference type="Gene3D" id="3.40.50.150">
    <property type="entry name" value="Vaccinia Virus protein VP39"/>
    <property type="match status" value="1"/>
</dbReference>
<organism evidence="6 7">
    <name type="scientific">Conoideocrella luteorostrata</name>
    <dbReference type="NCBI Taxonomy" id="1105319"/>
    <lineage>
        <taxon>Eukaryota</taxon>
        <taxon>Fungi</taxon>
        <taxon>Dikarya</taxon>
        <taxon>Ascomycota</taxon>
        <taxon>Pezizomycotina</taxon>
        <taxon>Sordariomycetes</taxon>
        <taxon>Hypocreomycetidae</taxon>
        <taxon>Hypocreales</taxon>
        <taxon>Clavicipitaceae</taxon>
        <taxon>Conoideocrella</taxon>
    </lineage>
</organism>
<evidence type="ECO:0000313" key="6">
    <source>
        <dbReference type="EMBL" id="KAK2594288.1"/>
    </source>
</evidence>
<gene>
    <name evidence="6" type="ORF">QQS21_007994</name>
</gene>
<dbReference type="Gene3D" id="1.10.10.10">
    <property type="entry name" value="Winged helix-like DNA-binding domain superfamily/Winged helix DNA-binding domain"/>
    <property type="match status" value="1"/>
</dbReference>
<evidence type="ECO:0000256" key="2">
    <source>
        <dbReference type="ARBA" id="ARBA00022679"/>
    </source>
</evidence>
<dbReference type="Pfam" id="PF00891">
    <property type="entry name" value="Methyltransf_2"/>
    <property type="match status" value="1"/>
</dbReference>